<dbReference type="Gene3D" id="3.40.50.150">
    <property type="entry name" value="Vaccinia Virus protein VP39"/>
    <property type="match status" value="1"/>
</dbReference>
<accession>A0ABS5AGS9</accession>
<evidence type="ECO:0000313" key="1">
    <source>
        <dbReference type="EMBL" id="MBP2475789.1"/>
    </source>
</evidence>
<dbReference type="RefSeq" id="WP_086780564.1">
    <property type="nucleotide sequence ID" value="NZ_JAGIOO010000001.1"/>
</dbReference>
<keyword evidence="2" id="KW-1185">Reference proteome</keyword>
<protein>
    <recommendedName>
        <fullName evidence="3">S-adenosyl methyltransferase</fullName>
    </recommendedName>
</protein>
<dbReference type="CDD" id="cd02440">
    <property type="entry name" value="AdoMet_MTases"/>
    <property type="match status" value="1"/>
</dbReference>
<evidence type="ECO:0000313" key="2">
    <source>
        <dbReference type="Proteomes" id="UP001519363"/>
    </source>
</evidence>
<gene>
    <name evidence="1" type="ORF">JOF53_004661</name>
</gene>
<evidence type="ECO:0008006" key="3">
    <source>
        <dbReference type="Google" id="ProtNLM"/>
    </source>
</evidence>
<proteinExistence type="predicted"/>
<dbReference type="Proteomes" id="UP001519363">
    <property type="component" value="Unassembled WGS sequence"/>
</dbReference>
<dbReference type="PIRSF" id="PIRSF017393">
    <property type="entry name" value="MTase_SAV2177"/>
    <property type="match status" value="1"/>
</dbReference>
<comment type="caution">
    <text evidence="1">The sequence shown here is derived from an EMBL/GenBank/DDBJ whole genome shotgun (WGS) entry which is preliminary data.</text>
</comment>
<dbReference type="Pfam" id="PF04672">
    <property type="entry name" value="Methyltransf_19"/>
    <property type="match status" value="1"/>
</dbReference>
<name>A0ABS5AGS9_9PSEU</name>
<reference evidence="1 2" key="1">
    <citation type="submission" date="2021-03" db="EMBL/GenBank/DDBJ databases">
        <title>Sequencing the genomes of 1000 actinobacteria strains.</title>
        <authorList>
            <person name="Klenk H.-P."/>
        </authorList>
    </citation>
    <scope>NUCLEOTIDE SEQUENCE [LARGE SCALE GENOMIC DNA]</scope>
    <source>
        <strain evidence="1 2">DSM 44580</strain>
    </source>
</reference>
<dbReference type="InterPro" id="IPR006764">
    <property type="entry name" value="SAM_dep_MeTrfase_SAV2177_type"/>
</dbReference>
<organism evidence="1 2">
    <name type="scientific">Crossiella equi</name>
    <dbReference type="NCBI Taxonomy" id="130796"/>
    <lineage>
        <taxon>Bacteria</taxon>
        <taxon>Bacillati</taxon>
        <taxon>Actinomycetota</taxon>
        <taxon>Actinomycetes</taxon>
        <taxon>Pseudonocardiales</taxon>
        <taxon>Pseudonocardiaceae</taxon>
        <taxon>Crossiella</taxon>
    </lineage>
</organism>
<dbReference type="SUPFAM" id="SSF53335">
    <property type="entry name" value="S-adenosyl-L-methionine-dependent methyltransferases"/>
    <property type="match status" value="1"/>
</dbReference>
<sequence length="269" mass="29456">MERPNWVPGEVDLAVPSAARVYDYYLGGSHNFAVDRAQARQAIEQWPMLPAIMRANRGFLRRAVRYCLDQGIRQFLDIGSGVPTVGNVHEVAQGIDPGARVVYVDIDPVAVAHSRAILTGNTRTAVIQADMRKPDEVLGDPALTGLLDLSQPTAVLFVALLHFVADADQPAALVRQYLDAVPSGSHVVISHGSSEATPDKASAHEDLYERTGTRIWMRSHQRVLTYFGDCELVDPGLVYLTQWRPETGDGDEWNNPELMAGYAGVGRKA</sequence>
<dbReference type="EMBL" id="JAGIOO010000001">
    <property type="protein sequence ID" value="MBP2475789.1"/>
    <property type="molecule type" value="Genomic_DNA"/>
</dbReference>
<dbReference type="InterPro" id="IPR029063">
    <property type="entry name" value="SAM-dependent_MTases_sf"/>
</dbReference>